<dbReference type="Proteomes" id="UP001144978">
    <property type="component" value="Unassembled WGS sequence"/>
</dbReference>
<keyword evidence="2" id="KW-1185">Reference proteome</keyword>
<proteinExistence type="predicted"/>
<comment type="caution">
    <text evidence="1">The sequence shown here is derived from an EMBL/GenBank/DDBJ whole genome shotgun (WGS) entry which is preliminary data.</text>
</comment>
<sequence>MPVIPSARLYKRPLFVPVTRIRPSAPRISTVFPLKETWAPASVMRATDTRLWEADGTCAAFWSVIGTDDCGKARDARSDSSLAELRDFLAADALDRLAGGLRVLTGRGGGRV</sequence>
<accession>A0ACC1MFM3</accession>
<name>A0ACC1MFM3_9APHY</name>
<reference evidence="1" key="1">
    <citation type="submission" date="2022-08" db="EMBL/GenBank/DDBJ databases">
        <title>Genome Sequence of Pycnoporus sanguineus.</title>
        <authorList>
            <person name="Buettner E."/>
        </authorList>
    </citation>
    <scope>NUCLEOTIDE SEQUENCE</scope>
    <source>
        <strain evidence="1">CG-C14</strain>
    </source>
</reference>
<gene>
    <name evidence="1" type="ORF">NUW54_g14103</name>
</gene>
<organism evidence="1 2">
    <name type="scientific">Trametes sanguinea</name>
    <dbReference type="NCBI Taxonomy" id="158606"/>
    <lineage>
        <taxon>Eukaryota</taxon>
        <taxon>Fungi</taxon>
        <taxon>Dikarya</taxon>
        <taxon>Basidiomycota</taxon>
        <taxon>Agaricomycotina</taxon>
        <taxon>Agaricomycetes</taxon>
        <taxon>Polyporales</taxon>
        <taxon>Polyporaceae</taxon>
        <taxon>Trametes</taxon>
    </lineage>
</organism>
<dbReference type="EMBL" id="JANSHE010006995">
    <property type="protein sequence ID" value="KAJ2965492.1"/>
    <property type="molecule type" value="Genomic_DNA"/>
</dbReference>
<evidence type="ECO:0000313" key="1">
    <source>
        <dbReference type="EMBL" id="KAJ2965492.1"/>
    </source>
</evidence>
<evidence type="ECO:0000313" key="2">
    <source>
        <dbReference type="Proteomes" id="UP001144978"/>
    </source>
</evidence>
<protein>
    <submittedName>
        <fullName evidence="1">Uncharacterized protein</fullName>
    </submittedName>
</protein>